<keyword evidence="7" id="KW-0408">Iron</keyword>
<evidence type="ECO:0000256" key="3">
    <source>
        <dbReference type="ARBA" id="ARBA00022452"/>
    </source>
</evidence>
<keyword evidence="18" id="KW-0675">Receptor</keyword>
<dbReference type="PANTHER" id="PTHR32552:SF81">
    <property type="entry name" value="TONB-DEPENDENT OUTER MEMBRANE RECEPTOR"/>
    <property type="match status" value="1"/>
</dbReference>
<comment type="caution">
    <text evidence="18">The sequence shown here is derived from an EMBL/GenBank/DDBJ whole genome shotgun (WGS) entry which is preliminary data.</text>
</comment>
<keyword evidence="10 12" id="KW-0472">Membrane</keyword>
<dbReference type="Gene3D" id="2.40.170.20">
    <property type="entry name" value="TonB-dependent receptor, beta-barrel domain"/>
    <property type="match status" value="1"/>
</dbReference>
<keyword evidence="3 12" id="KW-1134">Transmembrane beta strand</keyword>
<feature type="domain" description="TonB-dependent receptor plug" evidence="17">
    <location>
        <begin position="37"/>
        <end position="143"/>
    </location>
</feature>
<dbReference type="RefSeq" id="WP_258331577.1">
    <property type="nucleotide sequence ID" value="NZ_JAPTGG010000007.1"/>
</dbReference>
<comment type="similarity">
    <text evidence="12 14">Belongs to the TonB-dependent receptor family.</text>
</comment>
<keyword evidence="9 14" id="KW-0798">TonB box</keyword>
<dbReference type="PANTHER" id="PTHR32552">
    <property type="entry name" value="FERRICHROME IRON RECEPTOR-RELATED"/>
    <property type="match status" value="1"/>
</dbReference>
<dbReference type="Proteomes" id="UP001069090">
    <property type="component" value="Unassembled WGS sequence"/>
</dbReference>
<feature type="short sequence motif" description="TonB C-terminal box" evidence="13">
    <location>
        <begin position="670"/>
        <end position="687"/>
    </location>
</feature>
<dbReference type="SUPFAM" id="SSF56935">
    <property type="entry name" value="Porins"/>
    <property type="match status" value="1"/>
</dbReference>
<dbReference type="AlphaFoldDB" id="A0A9J6RN52"/>
<gene>
    <name evidence="18" type="ORF">O0V09_09465</name>
</gene>
<dbReference type="InterPro" id="IPR012910">
    <property type="entry name" value="Plug_dom"/>
</dbReference>
<dbReference type="Pfam" id="PF07715">
    <property type="entry name" value="Plug"/>
    <property type="match status" value="1"/>
</dbReference>
<dbReference type="InterPro" id="IPR036942">
    <property type="entry name" value="Beta-barrel_TonB_sf"/>
</dbReference>
<evidence type="ECO:0000256" key="6">
    <source>
        <dbReference type="ARBA" id="ARBA00022729"/>
    </source>
</evidence>
<evidence type="ECO:0000256" key="5">
    <source>
        <dbReference type="ARBA" id="ARBA00022692"/>
    </source>
</evidence>
<evidence type="ECO:0000256" key="7">
    <source>
        <dbReference type="ARBA" id="ARBA00023004"/>
    </source>
</evidence>
<keyword evidence="19" id="KW-1185">Reference proteome</keyword>
<organism evidence="18 19">
    <name type="scientific">Dasania phycosphaerae</name>
    <dbReference type="NCBI Taxonomy" id="2950436"/>
    <lineage>
        <taxon>Bacteria</taxon>
        <taxon>Pseudomonadati</taxon>
        <taxon>Pseudomonadota</taxon>
        <taxon>Gammaproteobacteria</taxon>
        <taxon>Cellvibrionales</taxon>
        <taxon>Spongiibacteraceae</taxon>
        <taxon>Dasania</taxon>
    </lineage>
</organism>
<dbReference type="InterPro" id="IPR039426">
    <property type="entry name" value="TonB-dep_rcpt-like"/>
</dbReference>
<sequence length="687" mass="76290">MKTLCKSLLALSISASAFANTQIETVVVTSDFREANLQQAPVSASVFSAELIAQRHAQHLEQLLAMAPNVNFASGSSRARYFQIRGIGERSQFIEPINPSVGVIIDDVDFTGIGTVGTMFDVEQVEILRGPQGTRYGANALAGMIAIQSQAPSETLNGYIEATVAEYDSYSVGAAVGGPISDELLYRVAVQQHESDGYMDNVFLNKEDSNNFDELTARAKLRWIASDDLSIDMSVFKADIDNGYDAFTFDNSRNSIADQPGHDKQDTNAFAIKADWVISSALKSEIIASYSSSDIEYGYDEDWSYVGLCAGAPCDGWEYSSFDNYLRERETGTVELRLLSGETGKIFNNSTEWLLGFYLRDQSEELEREYTYLSSNFTSDFDTTNQAIFAETATALTQKLTLTVGLRVEDWQAQYDDANALDIESDETLYGGRLVLDYAYNDDAMIYASIARGYKAGGVNTDGTLTAKDRDFETEYQWAYELGAKHSLLDNRLQTRLALFYTQRKDQQVKASFSAPRNDGSTTFTDFIANAGQGKNYGLELEAIYQVTQQLQVAAALGWLETKIEDDALSVSGRDQAHAPNYQYSVAMQYDISDAWSVRLEAEGKDGYYFSDSHDSRADKQDLINAKVSYAIDSWSLSLWGRNLTDEDYAVRGFGGFGNNPQNFYESETYTQLGEPRIYGVSASYKF</sequence>
<feature type="domain" description="TonB-dependent receptor-like beta-barrel" evidence="16">
    <location>
        <begin position="234"/>
        <end position="644"/>
    </location>
</feature>
<dbReference type="Pfam" id="PF00593">
    <property type="entry name" value="TonB_dep_Rec_b-barrel"/>
    <property type="match status" value="1"/>
</dbReference>
<reference evidence="18 19" key="1">
    <citation type="submission" date="2022-12" db="EMBL/GenBank/DDBJ databases">
        <title>Dasania phycosphaerae sp. nov., isolated from particulate material of the south coast of Korea.</title>
        <authorList>
            <person name="Jiang Y."/>
        </authorList>
    </citation>
    <scope>NUCLEOTIDE SEQUENCE [LARGE SCALE GENOMIC DNA]</scope>
    <source>
        <strain evidence="18 19">GY-19</strain>
    </source>
</reference>
<feature type="signal peptide" evidence="15">
    <location>
        <begin position="1"/>
        <end position="19"/>
    </location>
</feature>
<evidence type="ECO:0000256" key="10">
    <source>
        <dbReference type="ARBA" id="ARBA00023136"/>
    </source>
</evidence>
<evidence type="ECO:0000256" key="1">
    <source>
        <dbReference type="ARBA" id="ARBA00004571"/>
    </source>
</evidence>
<evidence type="ECO:0000313" key="18">
    <source>
        <dbReference type="EMBL" id="MCZ0865429.1"/>
    </source>
</evidence>
<accession>A0A9J6RN52</accession>
<keyword evidence="8" id="KW-0406">Ion transport</keyword>
<keyword evidence="6 15" id="KW-0732">Signal</keyword>
<evidence type="ECO:0000256" key="12">
    <source>
        <dbReference type="PROSITE-ProRule" id="PRU01360"/>
    </source>
</evidence>
<feature type="chain" id="PRO_5039948790" evidence="15">
    <location>
        <begin position="20"/>
        <end position="687"/>
    </location>
</feature>
<dbReference type="InterPro" id="IPR000531">
    <property type="entry name" value="Beta-barrel_TonB"/>
</dbReference>
<evidence type="ECO:0000256" key="11">
    <source>
        <dbReference type="ARBA" id="ARBA00023237"/>
    </source>
</evidence>
<evidence type="ECO:0000313" key="19">
    <source>
        <dbReference type="Proteomes" id="UP001069090"/>
    </source>
</evidence>
<evidence type="ECO:0000259" key="17">
    <source>
        <dbReference type="Pfam" id="PF07715"/>
    </source>
</evidence>
<dbReference type="PROSITE" id="PS01156">
    <property type="entry name" value="TONB_DEPENDENT_REC_2"/>
    <property type="match status" value="1"/>
</dbReference>
<comment type="subcellular location">
    <subcellularLocation>
        <location evidence="1 12">Cell outer membrane</location>
        <topology evidence="1 12">Multi-pass membrane protein</topology>
    </subcellularLocation>
</comment>
<evidence type="ECO:0000259" key="16">
    <source>
        <dbReference type="Pfam" id="PF00593"/>
    </source>
</evidence>
<dbReference type="GO" id="GO:0006826">
    <property type="term" value="P:iron ion transport"/>
    <property type="evidence" value="ECO:0007669"/>
    <property type="project" value="UniProtKB-KW"/>
</dbReference>
<evidence type="ECO:0000256" key="15">
    <source>
        <dbReference type="SAM" id="SignalP"/>
    </source>
</evidence>
<keyword evidence="5 12" id="KW-0812">Transmembrane</keyword>
<name>A0A9J6RN52_9GAMM</name>
<dbReference type="InterPro" id="IPR010917">
    <property type="entry name" value="TonB_rcpt_CS"/>
</dbReference>
<dbReference type="EMBL" id="JAPTGG010000007">
    <property type="protein sequence ID" value="MCZ0865429.1"/>
    <property type="molecule type" value="Genomic_DNA"/>
</dbReference>
<dbReference type="PROSITE" id="PS52016">
    <property type="entry name" value="TONB_DEPENDENT_REC_3"/>
    <property type="match status" value="1"/>
</dbReference>
<dbReference type="GO" id="GO:0009279">
    <property type="term" value="C:cell outer membrane"/>
    <property type="evidence" value="ECO:0007669"/>
    <property type="project" value="UniProtKB-SubCell"/>
</dbReference>
<evidence type="ECO:0000256" key="9">
    <source>
        <dbReference type="ARBA" id="ARBA00023077"/>
    </source>
</evidence>
<protein>
    <submittedName>
        <fullName evidence="18">TonB-dependent receptor</fullName>
    </submittedName>
</protein>
<keyword evidence="2 12" id="KW-0813">Transport</keyword>
<evidence type="ECO:0000256" key="4">
    <source>
        <dbReference type="ARBA" id="ARBA00022496"/>
    </source>
</evidence>
<keyword evidence="4" id="KW-0410">Iron transport</keyword>
<evidence type="ECO:0000256" key="14">
    <source>
        <dbReference type="RuleBase" id="RU003357"/>
    </source>
</evidence>
<keyword evidence="11 12" id="KW-0998">Cell outer membrane</keyword>
<evidence type="ECO:0000256" key="8">
    <source>
        <dbReference type="ARBA" id="ARBA00023065"/>
    </source>
</evidence>
<evidence type="ECO:0000256" key="13">
    <source>
        <dbReference type="PROSITE-ProRule" id="PRU10144"/>
    </source>
</evidence>
<proteinExistence type="inferred from homology"/>
<evidence type="ECO:0000256" key="2">
    <source>
        <dbReference type="ARBA" id="ARBA00022448"/>
    </source>
</evidence>